<comment type="caution">
    <text evidence="2">The sequence shown here is derived from an EMBL/GenBank/DDBJ whole genome shotgun (WGS) entry which is preliminary data.</text>
</comment>
<evidence type="ECO:0000256" key="1">
    <source>
        <dbReference type="SAM" id="MobiDB-lite"/>
    </source>
</evidence>
<keyword evidence="3" id="KW-1185">Reference proteome</keyword>
<feature type="region of interest" description="Disordered" evidence="1">
    <location>
        <begin position="1"/>
        <end position="24"/>
    </location>
</feature>
<evidence type="ECO:0000313" key="2">
    <source>
        <dbReference type="EMBL" id="GKV07950.1"/>
    </source>
</evidence>
<dbReference type="Proteomes" id="UP001054252">
    <property type="component" value="Unassembled WGS sequence"/>
</dbReference>
<gene>
    <name evidence="2" type="ORF">SLEP1_g19646</name>
</gene>
<organism evidence="2 3">
    <name type="scientific">Rubroshorea leprosula</name>
    <dbReference type="NCBI Taxonomy" id="152421"/>
    <lineage>
        <taxon>Eukaryota</taxon>
        <taxon>Viridiplantae</taxon>
        <taxon>Streptophyta</taxon>
        <taxon>Embryophyta</taxon>
        <taxon>Tracheophyta</taxon>
        <taxon>Spermatophyta</taxon>
        <taxon>Magnoliopsida</taxon>
        <taxon>eudicotyledons</taxon>
        <taxon>Gunneridae</taxon>
        <taxon>Pentapetalae</taxon>
        <taxon>rosids</taxon>
        <taxon>malvids</taxon>
        <taxon>Malvales</taxon>
        <taxon>Dipterocarpaceae</taxon>
        <taxon>Rubroshorea</taxon>
    </lineage>
</organism>
<protein>
    <submittedName>
        <fullName evidence="2">Uncharacterized protein</fullName>
    </submittedName>
</protein>
<evidence type="ECO:0000313" key="3">
    <source>
        <dbReference type="Proteomes" id="UP001054252"/>
    </source>
</evidence>
<sequence length="70" mass="7611">MSSPGGRRSSKKANNSNNIRSGRLSSVGRFFNPTVVRLEGVDDFWNRPQLSGVTVFNRPLGASVHVSNPP</sequence>
<feature type="compositionally biased region" description="Low complexity" evidence="1">
    <location>
        <begin position="12"/>
        <end position="21"/>
    </location>
</feature>
<accession>A0AAV5JAP6</accession>
<dbReference type="AlphaFoldDB" id="A0AAV5JAP6"/>
<dbReference type="EMBL" id="BPVZ01000028">
    <property type="protein sequence ID" value="GKV07950.1"/>
    <property type="molecule type" value="Genomic_DNA"/>
</dbReference>
<name>A0AAV5JAP6_9ROSI</name>
<proteinExistence type="predicted"/>
<reference evidence="2 3" key="1">
    <citation type="journal article" date="2021" name="Commun. Biol.">
        <title>The genome of Shorea leprosula (Dipterocarpaceae) highlights the ecological relevance of drought in aseasonal tropical rainforests.</title>
        <authorList>
            <person name="Ng K.K.S."/>
            <person name="Kobayashi M.J."/>
            <person name="Fawcett J.A."/>
            <person name="Hatakeyama M."/>
            <person name="Paape T."/>
            <person name="Ng C.H."/>
            <person name="Ang C.C."/>
            <person name="Tnah L.H."/>
            <person name="Lee C.T."/>
            <person name="Nishiyama T."/>
            <person name="Sese J."/>
            <person name="O'Brien M.J."/>
            <person name="Copetti D."/>
            <person name="Mohd Noor M.I."/>
            <person name="Ong R.C."/>
            <person name="Putra M."/>
            <person name="Sireger I.Z."/>
            <person name="Indrioko S."/>
            <person name="Kosugi Y."/>
            <person name="Izuno A."/>
            <person name="Isagi Y."/>
            <person name="Lee S.L."/>
            <person name="Shimizu K.K."/>
        </authorList>
    </citation>
    <scope>NUCLEOTIDE SEQUENCE [LARGE SCALE GENOMIC DNA]</scope>
    <source>
        <strain evidence="2">214</strain>
    </source>
</reference>